<comment type="caution">
    <text evidence="5">The sequence shown here is derived from an EMBL/GenBank/DDBJ whole genome shotgun (WGS) entry which is preliminary data.</text>
</comment>
<dbReference type="InterPro" id="IPR003644">
    <property type="entry name" value="Calx_beta"/>
</dbReference>
<dbReference type="GO" id="GO:0016020">
    <property type="term" value="C:membrane"/>
    <property type="evidence" value="ECO:0007669"/>
    <property type="project" value="InterPro"/>
</dbReference>
<dbReference type="Gene3D" id="2.60.40.2030">
    <property type="match status" value="1"/>
</dbReference>
<dbReference type="InterPro" id="IPR038081">
    <property type="entry name" value="CalX-like_sf"/>
</dbReference>
<name>A0A9W7W8H5_TRIRA</name>
<evidence type="ECO:0000313" key="5">
    <source>
        <dbReference type="EMBL" id="KAI7790050.1"/>
    </source>
</evidence>
<organism evidence="5 6">
    <name type="scientific">Triplophysa rosa</name>
    <name type="common">Cave loach</name>
    <dbReference type="NCBI Taxonomy" id="992332"/>
    <lineage>
        <taxon>Eukaryota</taxon>
        <taxon>Metazoa</taxon>
        <taxon>Chordata</taxon>
        <taxon>Craniata</taxon>
        <taxon>Vertebrata</taxon>
        <taxon>Euteleostomi</taxon>
        <taxon>Actinopterygii</taxon>
        <taxon>Neopterygii</taxon>
        <taxon>Teleostei</taxon>
        <taxon>Ostariophysi</taxon>
        <taxon>Cypriniformes</taxon>
        <taxon>Nemacheilidae</taxon>
        <taxon>Triplophysa</taxon>
    </lineage>
</organism>
<proteinExistence type="predicted"/>
<dbReference type="PANTHER" id="PTHR45739:SF1">
    <property type="entry name" value="EXTRACELLULAR MATRIX ORGANIZING PROTEIN FRAS1"/>
    <property type="match status" value="1"/>
</dbReference>
<evidence type="ECO:0000256" key="1">
    <source>
        <dbReference type="ARBA" id="ARBA00022729"/>
    </source>
</evidence>
<evidence type="ECO:0000313" key="6">
    <source>
        <dbReference type="Proteomes" id="UP001059041"/>
    </source>
</evidence>
<dbReference type="InterPro" id="IPR051561">
    <property type="entry name" value="FRAS1_ECM"/>
</dbReference>
<keyword evidence="1" id="KW-0732">Signal</keyword>
<keyword evidence="3" id="KW-0106">Calcium</keyword>
<reference evidence="5" key="1">
    <citation type="submission" date="2021-02" db="EMBL/GenBank/DDBJ databases">
        <title>Comparative genomics reveals that relaxation of natural selection precedes convergent phenotypic evolution of cavefish.</title>
        <authorList>
            <person name="Peng Z."/>
        </authorList>
    </citation>
    <scope>NUCLEOTIDE SEQUENCE</scope>
    <source>
        <tissue evidence="5">Muscle</tissue>
    </source>
</reference>
<accession>A0A9W7W8H5</accession>
<dbReference type="EMBL" id="JAFHDT010000256">
    <property type="protein sequence ID" value="KAI7790050.1"/>
    <property type="molecule type" value="Genomic_DNA"/>
</dbReference>
<dbReference type="GO" id="GO:0009653">
    <property type="term" value="P:anatomical structure morphogenesis"/>
    <property type="evidence" value="ECO:0007669"/>
    <property type="project" value="TreeGrafter"/>
</dbReference>
<evidence type="ECO:0000256" key="3">
    <source>
        <dbReference type="ARBA" id="ARBA00022837"/>
    </source>
</evidence>
<keyword evidence="6" id="KW-1185">Reference proteome</keyword>
<gene>
    <name evidence="5" type="ORF">IRJ41_000935</name>
</gene>
<evidence type="ECO:0000259" key="4">
    <source>
        <dbReference type="Pfam" id="PF03160"/>
    </source>
</evidence>
<dbReference type="AlphaFoldDB" id="A0A9W7W8H5"/>
<dbReference type="Proteomes" id="UP001059041">
    <property type="component" value="Unassembled WGS sequence"/>
</dbReference>
<keyword evidence="2" id="KW-0677">Repeat</keyword>
<evidence type="ECO:0000256" key="2">
    <source>
        <dbReference type="ARBA" id="ARBA00022737"/>
    </source>
</evidence>
<protein>
    <submittedName>
        <fullName evidence="5">Fras1 related extracellular matrix protein 2b</fullName>
    </submittedName>
</protein>
<sequence length="119" mass="13361">MRRSGDVNQELMVICFTQQGTAKGTVPTTVLSYSDYISRPEEHHSVLRFDKGETEKPCRVAIIDDSLYEPEESFNVTLSMPMGGRLGQEFFTTRVNILPDADDGINACVDTCVLAFLWH</sequence>
<feature type="domain" description="Calx-beta" evidence="4">
    <location>
        <begin position="2"/>
        <end position="84"/>
    </location>
</feature>
<dbReference type="GO" id="GO:0007154">
    <property type="term" value="P:cell communication"/>
    <property type="evidence" value="ECO:0007669"/>
    <property type="project" value="InterPro"/>
</dbReference>
<dbReference type="Pfam" id="PF03160">
    <property type="entry name" value="Calx-beta"/>
    <property type="match status" value="1"/>
</dbReference>
<dbReference type="SUPFAM" id="SSF141072">
    <property type="entry name" value="CalX-like"/>
    <property type="match status" value="1"/>
</dbReference>
<dbReference type="PANTHER" id="PTHR45739">
    <property type="entry name" value="MATRIX PROTEIN, PUTATIVE-RELATED"/>
    <property type="match status" value="1"/>
</dbReference>